<evidence type="ECO:0000256" key="1">
    <source>
        <dbReference type="ARBA" id="ARBA00010199"/>
    </source>
</evidence>
<sequence>MEEQSSSTQAPLLSPGKYQLTKSSTSLSSSSFIADEADIKPVGSVRDFFREFSLESKKLWYLAAPAIFTTVCQYSLGAITQVFAGHVGTVELAAVSVENSVIAGEILAGPEQDGGDGRDRSSGLGFAHPLQLAPEFHVVVDSGGSNVVYCVWVL</sequence>
<accession>A0AAV6I3S4</accession>
<dbReference type="GO" id="GO:0042910">
    <property type="term" value="F:xenobiotic transmembrane transporter activity"/>
    <property type="evidence" value="ECO:0007669"/>
    <property type="project" value="InterPro"/>
</dbReference>
<proteinExistence type="inferred from homology"/>
<evidence type="ECO:0000313" key="3">
    <source>
        <dbReference type="Proteomes" id="UP000823749"/>
    </source>
</evidence>
<dbReference type="Pfam" id="PF01554">
    <property type="entry name" value="MatE"/>
    <property type="match status" value="1"/>
</dbReference>
<comment type="similarity">
    <text evidence="1">Belongs to the multi antimicrobial extrusion (MATE) (TC 2.A.66.1) family.</text>
</comment>
<keyword evidence="3" id="KW-1185">Reference proteome</keyword>
<dbReference type="GO" id="GO:0016020">
    <property type="term" value="C:membrane"/>
    <property type="evidence" value="ECO:0007669"/>
    <property type="project" value="InterPro"/>
</dbReference>
<organism evidence="2 3">
    <name type="scientific">Rhododendron griersonianum</name>
    <dbReference type="NCBI Taxonomy" id="479676"/>
    <lineage>
        <taxon>Eukaryota</taxon>
        <taxon>Viridiplantae</taxon>
        <taxon>Streptophyta</taxon>
        <taxon>Embryophyta</taxon>
        <taxon>Tracheophyta</taxon>
        <taxon>Spermatophyta</taxon>
        <taxon>Magnoliopsida</taxon>
        <taxon>eudicotyledons</taxon>
        <taxon>Gunneridae</taxon>
        <taxon>Pentapetalae</taxon>
        <taxon>asterids</taxon>
        <taxon>Ericales</taxon>
        <taxon>Ericaceae</taxon>
        <taxon>Ericoideae</taxon>
        <taxon>Rhodoreae</taxon>
        <taxon>Rhododendron</taxon>
    </lineage>
</organism>
<evidence type="ECO:0000313" key="2">
    <source>
        <dbReference type="EMBL" id="KAG5521774.1"/>
    </source>
</evidence>
<protein>
    <submittedName>
        <fullName evidence="2">Uncharacterized protein</fullName>
    </submittedName>
</protein>
<dbReference type="EMBL" id="JACTNZ010000012">
    <property type="protein sequence ID" value="KAG5521774.1"/>
    <property type="molecule type" value="Genomic_DNA"/>
</dbReference>
<dbReference type="Proteomes" id="UP000823749">
    <property type="component" value="Chromosome 12"/>
</dbReference>
<name>A0AAV6I3S4_9ERIC</name>
<comment type="caution">
    <text evidence="2">The sequence shown here is derived from an EMBL/GenBank/DDBJ whole genome shotgun (WGS) entry which is preliminary data.</text>
</comment>
<dbReference type="AlphaFoldDB" id="A0AAV6I3S4"/>
<reference evidence="2" key="1">
    <citation type="submission" date="2020-08" db="EMBL/GenBank/DDBJ databases">
        <title>Plant Genome Project.</title>
        <authorList>
            <person name="Zhang R.-G."/>
        </authorList>
    </citation>
    <scope>NUCLEOTIDE SEQUENCE</scope>
    <source>
        <strain evidence="2">WSP0</strain>
        <tissue evidence="2">Leaf</tissue>
    </source>
</reference>
<gene>
    <name evidence="2" type="ORF">RHGRI_034111</name>
</gene>
<dbReference type="InterPro" id="IPR002528">
    <property type="entry name" value="MATE_fam"/>
</dbReference>
<dbReference type="GO" id="GO:0015297">
    <property type="term" value="F:antiporter activity"/>
    <property type="evidence" value="ECO:0007669"/>
    <property type="project" value="InterPro"/>
</dbReference>
<dbReference type="PANTHER" id="PTHR11206">
    <property type="entry name" value="MULTIDRUG RESISTANCE PROTEIN"/>
    <property type="match status" value="1"/>
</dbReference>